<keyword evidence="12" id="KW-1185">Reference proteome</keyword>
<evidence type="ECO:0000313" key="12">
    <source>
        <dbReference type="Proteomes" id="UP000700059"/>
    </source>
</evidence>
<evidence type="ECO:0000256" key="5">
    <source>
        <dbReference type="ARBA" id="ARBA00022989"/>
    </source>
</evidence>
<dbReference type="RefSeq" id="WP_221531251.1">
    <property type="nucleotide sequence ID" value="NZ_JAIGYP010000001.1"/>
</dbReference>
<evidence type="ECO:0000256" key="6">
    <source>
        <dbReference type="ARBA" id="ARBA00023032"/>
    </source>
</evidence>
<comment type="subcellular location">
    <subcellularLocation>
        <location evidence="1">Cell membrane</location>
        <topology evidence="1">Multi-pass membrane protein</topology>
    </subcellularLocation>
</comment>
<evidence type="ECO:0000313" key="11">
    <source>
        <dbReference type="EMBL" id="MBX7489988.1"/>
    </source>
</evidence>
<feature type="transmembrane region" description="Helical" evidence="9">
    <location>
        <begin position="56"/>
        <end position="82"/>
    </location>
</feature>
<dbReference type="EMBL" id="JAIGYQ010000001">
    <property type="protein sequence ID" value="MBX7489988.1"/>
    <property type="molecule type" value="Genomic_DNA"/>
</dbReference>
<comment type="caution">
    <text evidence="11">The sequence shown here is derived from an EMBL/GenBank/DDBJ whole genome shotgun (WGS) entry which is preliminary data.</text>
</comment>
<dbReference type="Gene3D" id="1.10.3720.10">
    <property type="entry name" value="MetI-like"/>
    <property type="match status" value="1"/>
</dbReference>
<dbReference type="SUPFAM" id="SSF161098">
    <property type="entry name" value="MetI-like"/>
    <property type="match status" value="1"/>
</dbReference>
<evidence type="ECO:0000256" key="3">
    <source>
        <dbReference type="ARBA" id="ARBA00022448"/>
    </source>
</evidence>
<proteinExistence type="predicted"/>
<dbReference type="Proteomes" id="UP000700059">
    <property type="component" value="Unassembled WGS sequence"/>
</dbReference>
<feature type="transmembrane region" description="Helical" evidence="9">
    <location>
        <begin position="128"/>
        <end position="152"/>
    </location>
</feature>
<feature type="transmembrane region" description="Helical" evidence="9">
    <location>
        <begin position="12"/>
        <end position="36"/>
    </location>
</feature>
<evidence type="ECO:0000259" key="10">
    <source>
        <dbReference type="PROSITE" id="PS50928"/>
    </source>
</evidence>
<keyword evidence="3" id="KW-0813">Transport</keyword>
<feature type="domain" description="ABC transmembrane type-1" evidence="10">
    <location>
        <begin position="56"/>
        <end position="266"/>
    </location>
</feature>
<evidence type="ECO:0000256" key="7">
    <source>
        <dbReference type="ARBA" id="ARBA00023136"/>
    </source>
</evidence>
<dbReference type="InterPro" id="IPR000515">
    <property type="entry name" value="MetI-like"/>
</dbReference>
<gene>
    <name evidence="11" type="primary">cysW</name>
    <name evidence="11" type="ORF">K4G57_00635</name>
</gene>
<organism evidence="11 12">
    <name type="scientific">Helicobacter turcicus</name>
    <dbReference type="NCBI Taxonomy" id="2867412"/>
    <lineage>
        <taxon>Bacteria</taxon>
        <taxon>Pseudomonadati</taxon>
        <taxon>Campylobacterota</taxon>
        <taxon>Epsilonproteobacteria</taxon>
        <taxon>Campylobacterales</taxon>
        <taxon>Helicobacteraceae</taxon>
        <taxon>Helicobacter</taxon>
    </lineage>
</organism>
<feature type="transmembrane region" description="Helical" evidence="9">
    <location>
        <begin position="239"/>
        <end position="262"/>
    </location>
</feature>
<evidence type="ECO:0000256" key="4">
    <source>
        <dbReference type="ARBA" id="ARBA00022692"/>
    </source>
</evidence>
<dbReference type="PANTHER" id="PTHR30406">
    <property type="entry name" value="SULFATE TRANSPORT SYSTEM PERMEASE PROTEIN"/>
    <property type="match status" value="1"/>
</dbReference>
<sequence length="269" mass="29596">MLIEPRFLKPLCLSIMLGFLSIILLLPLITLFSEAFKEGFGAYWNAILEENTLKAIALTLIVACIVLPLNTFFGILIAYCVAKFDFFGKRVLNTLLEVPFAISPVIVGLMFVLLFGSSGIFGNTLENLGIQIVFALPGIILASAFITFPFVAKELIPLMQEQGKEEEEAALSLGASGWQSFWFVTLPNIKWGVFYGMVLTNARVMGEFGAVAVVSGKIVGVTTTMPLYIEILYSEYEYIAAFCIASLLTLLSILTLVLKLVITRLSRTH</sequence>
<keyword evidence="6" id="KW-0764">Sulfate transport</keyword>
<dbReference type="NCBIfam" id="TIGR00969">
    <property type="entry name" value="3a0106s02"/>
    <property type="match status" value="1"/>
</dbReference>
<evidence type="ECO:0000256" key="8">
    <source>
        <dbReference type="ARBA" id="ARBA00025323"/>
    </source>
</evidence>
<feature type="transmembrane region" description="Helical" evidence="9">
    <location>
        <begin position="94"/>
        <end position="116"/>
    </location>
</feature>
<dbReference type="Pfam" id="PF00528">
    <property type="entry name" value="BPD_transp_1"/>
    <property type="match status" value="1"/>
</dbReference>
<evidence type="ECO:0000256" key="9">
    <source>
        <dbReference type="SAM" id="Phobius"/>
    </source>
</evidence>
<dbReference type="NCBIfam" id="TIGR02140">
    <property type="entry name" value="permease_CysW"/>
    <property type="match status" value="1"/>
</dbReference>
<evidence type="ECO:0000256" key="2">
    <source>
        <dbReference type="ARBA" id="ARBA00011779"/>
    </source>
</evidence>
<reference evidence="11 12" key="1">
    <citation type="submission" date="2021-08" db="EMBL/GenBank/DDBJ databases">
        <title>Helicobacter spp. isolated from feces of Anatolian Ground Squirrel (Spermophilus xanthoprymnus) in Turkey.</title>
        <authorList>
            <person name="Aydin F."/>
            <person name="Abay S."/>
            <person name="Kayman T."/>
            <person name="Karakaya E."/>
            <person name="Saticioglu I.B."/>
        </authorList>
    </citation>
    <scope>NUCLEOTIDE SEQUENCE [LARGE SCALE GENOMIC DNA]</scope>
    <source>
        <strain evidence="11 12">Faydin-H70</strain>
    </source>
</reference>
<feature type="transmembrane region" description="Helical" evidence="9">
    <location>
        <begin position="208"/>
        <end position="233"/>
    </location>
</feature>
<comment type="subunit">
    <text evidence="2">The complex is composed of two ATP-binding proteins (CysA), two transmembrane proteins (CysT and CysW) and a solute-binding protein (CysP).</text>
</comment>
<dbReference type="InterPro" id="IPR035906">
    <property type="entry name" value="MetI-like_sf"/>
</dbReference>
<keyword evidence="4 9" id="KW-0812">Transmembrane</keyword>
<dbReference type="InterPro" id="IPR011866">
    <property type="entry name" value="CysW_permease"/>
</dbReference>
<evidence type="ECO:0000256" key="1">
    <source>
        <dbReference type="ARBA" id="ARBA00004651"/>
    </source>
</evidence>
<dbReference type="PROSITE" id="PS50928">
    <property type="entry name" value="ABC_TM1"/>
    <property type="match status" value="1"/>
</dbReference>
<keyword evidence="5 9" id="KW-1133">Transmembrane helix</keyword>
<dbReference type="PANTHER" id="PTHR30406:SF1">
    <property type="entry name" value="SULFATE TRANSPORT SYSTEM PERMEASE PROTEIN CYSW"/>
    <property type="match status" value="1"/>
</dbReference>
<keyword evidence="7 9" id="KW-0472">Membrane</keyword>
<accession>A0ABS7JKS0</accession>
<dbReference type="InterPro" id="IPR005667">
    <property type="entry name" value="Sulph_transpt2"/>
</dbReference>
<dbReference type="CDD" id="cd06261">
    <property type="entry name" value="TM_PBP2"/>
    <property type="match status" value="1"/>
</dbReference>
<comment type="function">
    <text evidence="8">Part of the ABC transporter complex CysAWTP (TC 3.A.1.6.1) involved in sulfate/thiosulfate import. Probably responsible for the translocation of the substrate across the membrane.</text>
</comment>
<name>A0ABS7JKS0_9HELI</name>
<protein>
    <submittedName>
        <fullName evidence="11">Sulfate ABC transporter permease subunit CysW</fullName>
    </submittedName>
</protein>